<reference evidence="3" key="1">
    <citation type="journal article" date="2021" name="Proc. Natl. Acad. Sci. U.S.A.">
        <title>A Catalog of Tens of Thousands of Viruses from Human Metagenomes Reveals Hidden Associations with Chronic Diseases.</title>
        <authorList>
            <person name="Tisza M.J."/>
            <person name="Buck C.B."/>
        </authorList>
    </citation>
    <scope>NUCLEOTIDE SEQUENCE</scope>
    <source>
        <strain evidence="3">CtgN495</strain>
    </source>
</reference>
<dbReference type="GO" id="GO:0005524">
    <property type="term" value="F:ATP binding"/>
    <property type="evidence" value="ECO:0007669"/>
    <property type="project" value="InterPro"/>
</dbReference>
<dbReference type="GO" id="GO:0006260">
    <property type="term" value="P:DNA replication"/>
    <property type="evidence" value="ECO:0007669"/>
    <property type="project" value="InterPro"/>
</dbReference>
<evidence type="ECO:0000259" key="2">
    <source>
        <dbReference type="PROSITE" id="PS51199"/>
    </source>
</evidence>
<keyword evidence="3" id="KW-0347">Helicase</keyword>
<evidence type="ECO:0000313" key="3">
    <source>
        <dbReference type="EMBL" id="DAF92125.1"/>
    </source>
</evidence>
<feature type="compositionally biased region" description="Acidic residues" evidence="1">
    <location>
        <begin position="441"/>
        <end position="457"/>
    </location>
</feature>
<keyword evidence="3" id="KW-0547">Nucleotide-binding</keyword>
<evidence type="ECO:0000256" key="1">
    <source>
        <dbReference type="SAM" id="MobiDB-lite"/>
    </source>
</evidence>
<sequence length="457" mass="51772">MTNSVELQVICRLLTTQDASEVDRLCSFDDSYYSVFKDQINFILEHREKYGDVPDLFTFQAQFEDVVIVEVNEPVTYLEDQLRKNKQHILFLQTFNKLTDLGSADVSEAWAYLQSQCEKAASLDSSNPVNIVTEAFKRSDEIISFNKQKRIPTGFKELDKVMYGGLSTVEELCLIVARTNSGKSWVCTKMMECAQLNGFPVLYYSPEMQSSFIGTRFDTWRGHFKNSDLQRGMYNEEYFNYLKKLVTEETGALVVEDKDMSEGKTTVRAMENLVKKHHIKLLIIDGLSYMSDTERADSDVLRYKNICNGLFRLSKTYGCAVVVAVQANRETKGNTDEKGIPFPDLTNIEGSDHPGRIATQVFALRQLFEEHTLEIKLLKSRNAKNTNQTFAYVWDPNTGSTEYISDSSDSDSPPPPPSAPGQLPKLSTPTVSAKIVHNEPDESLISDDDDDLDDVEF</sequence>
<dbReference type="PANTHER" id="PTHR30153:SF2">
    <property type="entry name" value="REPLICATIVE DNA HELICASE"/>
    <property type="match status" value="1"/>
</dbReference>
<organism evidence="3">
    <name type="scientific">Siphoviridae sp. ctgN495</name>
    <dbReference type="NCBI Taxonomy" id="2825608"/>
    <lineage>
        <taxon>Viruses</taxon>
        <taxon>Duplodnaviria</taxon>
        <taxon>Heunggongvirae</taxon>
        <taxon>Uroviricota</taxon>
        <taxon>Caudoviricetes</taxon>
    </lineage>
</organism>
<dbReference type="Gene3D" id="3.40.50.300">
    <property type="entry name" value="P-loop containing nucleotide triphosphate hydrolases"/>
    <property type="match status" value="1"/>
</dbReference>
<dbReference type="PANTHER" id="PTHR30153">
    <property type="entry name" value="REPLICATIVE DNA HELICASE DNAB"/>
    <property type="match status" value="1"/>
</dbReference>
<dbReference type="PROSITE" id="PS51199">
    <property type="entry name" value="SF4_HELICASE"/>
    <property type="match status" value="1"/>
</dbReference>
<accession>A0A8S5UCB9</accession>
<keyword evidence="3" id="KW-0067">ATP-binding</keyword>
<dbReference type="SUPFAM" id="SSF52540">
    <property type="entry name" value="P-loop containing nucleoside triphosphate hydrolases"/>
    <property type="match status" value="1"/>
</dbReference>
<dbReference type="InterPro" id="IPR007694">
    <property type="entry name" value="DNA_helicase_DnaB-like_C"/>
</dbReference>
<dbReference type="GO" id="GO:0003678">
    <property type="term" value="F:DNA helicase activity"/>
    <property type="evidence" value="ECO:0007669"/>
    <property type="project" value="InterPro"/>
</dbReference>
<keyword evidence="3" id="KW-0378">Hydrolase</keyword>
<name>A0A8S5UCB9_9CAUD</name>
<feature type="domain" description="SF4 helicase" evidence="2">
    <location>
        <begin position="144"/>
        <end position="408"/>
    </location>
</feature>
<proteinExistence type="predicted"/>
<dbReference type="Pfam" id="PF03796">
    <property type="entry name" value="DnaB_C"/>
    <property type="match status" value="1"/>
</dbReference>
<dbReference type="EMBL" id="BK016063">
    <property type="protein sequence ID" value="DAF92125.1"/>
    <property type="molecule type" value="Genomic_DNA"/>
</dbReference>
<feature type="region of interest" description="Disordered" evidence="1">
    <location>
        <begin position="401"/>
        <end position="457"/>
    </location>
</feature>
<protein>
    <submittedName>
        <fullName evidence="3">Helicase REPLICATION</fullName>
    </submittedName>
</protein>
<dbReference type="InterPro" id="IPR027417">
    <property type="entry name" value="P-loop_NTPase"/>
</dbReference>